<organism evidence="3 4">
    <name type="scientific">Enterobacter cloacae subsp. cloacae (strain ATCC 13047 / DSM 30054 / NBRC 13535 / NCTC 10005 / WDCM 00083 / NCDC 279-56)</name>
    <dbReference type="NCBI Taxonomy" id="716541"/>
    <lineage>
        <taxon>Bacteria</taxon>
        <taxon>Pseudomonadati</taxon>
        <taxon>Pseudomonadota</taxon>
        <taxon>Gammaproteobacteria</taxon>
        <taxon>Enterobacterales</taxon>
        <taxon>Enterobacteriaceae</taxon>
        <taxon>Enterobacter</taxon>
        <taxon>Enterobacter cloacae complex</taxon>
    </lineage>
</organism>
<dbReference type="InterPro" id="IPR036388">
    <property type="entry name" value="WH-like_DNA-bd_sf"/>
</dbReference>
<keyword evidence="1" id="KW-0238">DNA-binding</keyword>
<dbReference type="Gene3D" id="1.10.10.10">
    <property type="entry name" value="Winged helix-like DNA-binding domain superfamily/Winged helix DNA-binding domain"/>
    <property type="match status" value="1"/>
</dbReference>
<proteinExistence type="predicted"/>
<gene>
    <name evidence="3" type="ordered locus">ECL_01019</name>
</gene>
<sequence>MDTSRVILSRCHFSNIGLRHLLSNTFKKEEILSFYNQHHLHDWVKGMKKESFFTLYLVLPDSIYSNIIYFQWLISLKQKTNLHAIEEIIIAYHSDIFPELFACICSHYKHRLVNINNLTNDEIVRKMHTQRHPSKSGIVKKHIELTHMEFCVLKLMISGYTIDDISTLYNIKPKTTYTYSNSIMKQLGFNSLKKIYSCGEIIKSSIDHDIIREKKKYYSIAHIKMYEPQTA</sequence>
<dbReference type="GO" id="GO:0003677">
    <property type="term" value="F:DNA binding"/>
    <property type="evidence" value="ECO:0007669"/>
    <property type="project" value="UniProtKB-KW"/>
</dbReference>
<keyword evidence="4" id="KW-1185">Reference proteome</keyword>
<evidence type="ECO:0000313" key="4">
    <source>
        <dbReference type="Proteomes" id="UP000002363"/>
    </source>
</evidence>
<evidence type="ECO:0000313" key="3">
    <source>
        <dbReference type="EMBL" id="ADF60582.1"/>
    </source>
</evidence>
<dbReference type="EMBL" id="CP001918">
    <property type="protein sequence ID" value="ADF60582.1"/>
    <property type="molecule type" value="Genomic_DNA"/>
</dbReference>
<dbReference type="PATRIC" id="fig|716541.4.peg.1276"/>
<dbReference type="InterPro" id="IPR000792">
    <property type="entry name" value="Tscrpt_reg_LuxR_C"/>
</dbReference>
<protein>
    <recommendedName>
        <fullName evidence="2">HTH luxR-type domain-containing protein</fullName>
    </recommendedName>
</protein>
<dbReference type="Proteomes" id="UP000002363">
    <property type="component" value="Chromosome"/>
</dbReference>
<dbReference type="SUPFAM" id="SSF46894">
    <property type="entry name" value="C-terminal effector domain of the bipartite response regulators"/>
    <property type="match status" value="1"/>
</dbReference>
<dbReference type="AlphaFoldDB" id="A0A0H3CHG1"/>
<dbReference type="HOGENOM" id="CLU_1287156_0_0_6"/>
<dbReference type="eggNOG" id="COG2771">
    <property type="taxonomic scope" value="Bacteria"/>
</dbReference>
<name>A0A0H3CHG1_ENTCC</name>
<dbReference type="KEGG" id="enc:ECL_01019"/>
<dbReference type="OrthoDB" id="9796655at2"/>
<evidence type="ECO:0000259" key="2">
    <source>
        <dbReference type="SMART" id="SM00421"/>
    </source>
</evidence>
<dbReference type="STRING" id="716541.ECL_01019"/>
<dbReference type="SMART" id="SM00421">
    <property type="entry name" value="HTH_LUXR"/>
    <property type="match status" value="1"/>
</dbReference>
<dbReference type="EnsemblBacteria" id="ADF60582">
    <property type="protein sequence ID" value="ADF60582"/>
    <property type="gene ID" value="ECL_01019"/>
</dbReference>
<accession>A0A0H3CHG1</accession>
<dbReference type="InterPro" id="IPR016032">
    <property type="entry name" value="Sig_transdc_resp-reg_C-effctor"/>
</dbReference>
<dbReference type="RefSeq" id="WP_013095695.1">
    <property type="nucleotide sequence ID" value="NC_014121.1"/>
</dbReference>
<dbReference type="Pfam" id="PF00196">
    <property type="entry name" value="GerE"/>
    <property type="match status" value="1"/>
</dbReference>
<dbReference type="GO" id="GO:0006355">
    <property type="term" value="P:regulation of DNA-templated transcription"/>
    <property type="evidence" value="ECO:0007669"/>
    <property type="project" value="InterPro"/>
</dbReference>
<reference evidence="3 4" key="1">
    <citation type="journal article" date="2010" name="J. Bacteriol.">
        <title>Complete genome sequence of Enterobacter cloacae subsp. cloacae type strain ATCC 13047.</title>
        <authorList>
            <person name="Ren Y."/>
            <person name="Ren Y."/>
            <person name="Zhou Z."/>
            <person name="Guo X."/>
            <person name="Li Y."/>
            <person name="Feng L."/>
            <person name="Wang L."/>
        </authorList>
    </citation>
    <scope>NUCLEOTIDE SEQUENCE [LARGE SCALE GENOMIC DNA]</scope>
    <source>
        <strain evidence="4">ATCC 13047 / DSM 30054 / NBRC 13535 / NCTC 10005 / WDCM 00083 / NCDC 279-56</strain>
    </source>
</reference>
<feature type="domain" description="HTH luxR-type" evidence="2">
    <location>
        <begin position="142"/>
        <end position="199"/>
    </location>
</feature>
<evidence type="ECO:0000256" key="1">
    <source>
        <dbReference type="ARBA" id="ARBA00023125"/>
    </source>
</evidence>